<proteinExistence type="predicted"/>
<name>A0A6G0TS64_APHGL</name>
<protein>
    <recommendedName>
        <fullName evidence="4">Transmembrane protein</fullName>
    </recommendedName>
</protein>
<dbReference type="AlphaFoldDB" id="A0A6G0TS64"/>
<evidence type="ECO:0008006" key="4">
    <source>
        <dbReference type="Google" id="ProtNLM"/>
    </source>
</evidence>
<keyword evidence="3" id="KW-1185">Reference proteome</keyword>
<keyword evidence="1" id="KW-0472">Membrane</keyword>
<dbReference type="EMBL" id="VYZN01000018">
    <property type="protein sequence ID" value="KAE9537636.1"/>
    <property type="molecule type" value="Genomic_DNA"/>
</dbReference>
<keyword evidence="1" id="KW-0812">Transmembrane</keyword>
<evidence type="ECO:0000313" key="3">
    <source>
        <dbReference type="Proteomes" id="UP000475862"/>
    </source>
</evidence>
<keyword evidence="1" id="KW-1133">Transmembrane helix</keyword>
<sequence>MNLRKDTCAKLTHYLKLDFLDYLSNVGKKRRQVDTTLLYIRGWGGPRTGVEKFMENLIPNFQNLVIKEKIFTIFQPQNYLQIFAILTYFIFWSAKKFLSLFQKKYSEKLKISIFLSYSKIKNSILTKTGFAGAEVKNRSIFTAPNVVHRHKKKKTHIIFMMTRKKRFSVDVHLEFKIKTKYVNSNKDDGMFSAKN</sequence>
<comment type="caution">
    <text evidence="2">The sequence shown here is derived from an EMBL/GenBank/DDBJ whole genome shotgun (WGS) entry which is preliminary data.</text>
</comment>
<evidence type="ECO:0000313" key="2">
    <source>
        <dbReference type="EMBL" id="KAE9537636.1"/>
    </source>
</evidence>
<gene>
    <name evidence="2" type="ORF">AGLY_006659</name>
</gene>
<feature type="transmembrane region" description="Helical" evidence="1">
    <location>
        <begin position="79"/>
        <end position="98"/>
    </location>
</feature>
<evidence type="ECO:0000256" key="1">
    <source>
        <dbReference type="SAM" id="Phobius"/>
    </source>
</evidence>
<dbReference type="Proteomes" id="UP000475862">
    <property type="component" value="Unassembled WGS sequence"/>
</dbReference>
<organism evidence="2 3">
    <name type="scientific">Aphis glycines</name>
    <name type="common">Soybean aphid</name>
    <dbReference type="NCBI Taxonomy" id="307491"/>
    <lineage>
        <taxon>Eukaryota</taxon>
        <taxon>Metazoa</taxon>
        <taxon>Ecdysozoa</taxon>
        <taxon>Arthropoda</taxon>
        <taxon>Hexapoda</taxon>
        <taxon>Insecta</taxon>
        <taxon>Pterygota</taxon>
        <taxon>Neoptera</taxon>
        <taxon>Paraneoptera</taxon>
        <taxon>Hemiptera</taxon>
        <taxon>Sternorrhyncha</taxon>
        <taxon>Aphidomorpha</taxon>
        <taxon>Aphidoidea</taxon>
        <taxon>Aphididae</taxon>
        <taxon>Aphidini</taxon>
        <taxon>Aphis</taxon>
        <taxon>Aphis</taxon>
    </lineage>
</organism>
<accession>A0A6G0TS64</accession>
<reference evidence="2 3" key="1">
    <citation type="submission" date="2019-08" db="EMBL/GenBank/DDBJ databases">
        <title>The genome of the soybean aphid Biotype 1, its phylome, world population structure and adaptation to the North American continent.</title>
        <authorList>
            <person name="Giordano R."/>
            <person name="Donthu R.K."/>
            <person name="Hernandez A.G."/>
            <person name="Wright C.L."/>
            <person name="Zimin A.V."/>
        </authorList>
    </citation>
    <scope>NUCLEOTIDE SEQUENCE [LARGE SCALE GENOMIC DNA]</scope>
    <source>
        <tissue evidence="2">Whole aphids</tissue>
    </source>
</reference>